<evidence type="ECO:0000313" key="11">
    <source>
        <dbReference type="EMBL" id="KAG0499281.1"/>
    </source>
</evidence>
<keyword evidence="9" id="KW-0732">Signal</keyword>
<sequence length="237" mass="25541">MGSKKPRVLIVGAGMAGLAAARRLHACAGDLLDLVVLEAGERIGGRILTSEFAGAQVEIGATWIHGIDGNPMYDLVKKAGALRSRDELGSKSTLPSWERMDGFPTDPLTLAEGGLTVDPILLRRISALFSHLKQLIASGEIESDVPSVGAFLRREFQNCRDDFAGEWIEEAAFAMHECGERTYTAVDDLDSLDLAAEKEYLEFPGSTSPCPGGTPGFPSSWRKRFRQERCGSGAGSR</sequence>
<keyword evidence="6" id="KW-0274">FAD</keyword>
<dbReference type="GO" id="GO:0005737">
    <property type="term" value="C:cytoplasm"/>
    <property type="evidence" value="ECO:0007669"/>
    <property type="project" value="UniProtKB-SubCell"/>
</dbReference>
<accession>A0A835RVW9</accession>
<evidence type="ECO:0000256" key="7">
    <source>
        <dbReference type="ARBA" id="ARBA00022946"/>
    </source>
</evidence>
<comment type="cofactor">
    <cofactor evidence="1">
        <name>FAD</name>
        <dbReference type="ChEBI" id="CHEBI:57692"/>
    </cofactor>
</comment>
<feature type="domain" description="Amine oxidase" evidence="10">
    <location>
        <begin position="15"/>
        <end position="86"/>
    </location>
</feature>
<dbReference type="Gene3D" id="3.50.50.60">
    <property type="entry name" value="FAD/NAD(P)-binding domain"/>
    <property type="match status" value="1"/>
</dbReference>
<keyword evidence="4" id="KW-0963">Cytoplasm</keyword>
<evidence type="ECO:0000313" key="12">
    <source>
        <dbReference type="Proteomes" id="UP000636800"/>
    </source>
</evidence>
<dbReference type="SUPFAM" id="SSF51905">
    <property type="entry name" value="FAD/NAD(P)-binding domain"/>
    <property type="match status" value="1"/>
</dbReference>
<protein>
    <recommendedName>
        <fullName evidence="10">Amine oxidase domain-containing protein</fullName>
    </recommendedName>
</protein>
<dbReference type="InterPro" id="IPR036188">
    <property type="entry name" value="FAD/NAD-bd_sf"/>
</dbReference>
<reference evidence="11 12" key="1">
    <citation type="journal article" date="2020" name="Nat. Food">
        <title>A phased Vanilla planifolia genome enables genetic improvement of flavour and production.</title>
        <authorList>
            <person name="Hasing T."/>
            <person name="Tang H."/>
            <person name="Brym M."/>
            <person name="Khazi F."/>
            <person name="Huang T."/>
            <person name="Chambers A.H."/>
        </authorList>
    </citation>
    <scope>NUCLEOTIDE SEQUENCE [LARGE SCALE GENOMIC DNA]</scope>
    <source>
        <tissue evidence="11">Leaf</tissue>
    </source>
</reference>
<dbReference type="Proteomes" id="UP000636800">
    <property type="component" value="Chromosome 1"/>
</dbReference>
<evidence type="ECO:0000256" key="9">
    <source>
        <dbReference type="SAM" id="SignalP"/>
    </source>
</evidence>
<evidence type="ECO:0000256" key="1">
    <source>
        <dbReference type="ARBA" id="ARBA00001974"/>
    </source>
</evidence>
<dbReference type="PANTHER" id="PTHR10742:SF405">
    <property type="entry name" value="PEROXISOMAL N(1)-ACETYL-SPERMINE_SPERMIDINE OXIDASE"/>
    <property type="match status" value="1"/>
</dbReference>
<feature type="chain" id="PRO_5032795341" description="Amine oxidase domain-containing protein" evidence="9">
    <location>
        <begin position="22"/>
        <end position="237"/>
    </location>
</feature>
<dbReference type="EMBL" id="JADCNL010000001">
    <property type="protein sequence ID" value="KAG0499281.1"/>
    <property type="molecule type" value="Genomic_DNA"/>
</dbReference>
<keyword evidence="7" id="KW-0809">Transit peptide</keyword>
<dbReference type="PANTHER" id="PTHR10742">
    <property type="entry name" value="FLAVIN MONOAMINE OXIDASE"/>
    <property type="match status" value="1"/>
</dbReference>
<evidence type="ECO:0000256" key="5">
    <source>
        <dbReference type="ARBA" id="ARBA00022630"/>
    </source>
</evidence>
<name>A0A835RVW9_VANPL</name>
<comment type="caution">
    <text evidence="11">The sequence shown here is derived from an EMBL/GenBank/DDBJ whole genome shotgun (WGS) entry which is preliminary data.</text>
</comment>
<evidence type="ECO:0000259" key="10">
    <source>
        <dbReference type="Pfam" id="PF01593"/>
    </source>
</evidence>
<gene>
    <name evidence="11" type="ORF">HPP92_003972</name>
</gene>
<comment type="subcellular location">
    <subcellularLocation>
        <location evidence="2">Cytoplasm</location>
    </subcellularLocation>
</comment>
<evidence type="ECO:0000256" key="4">
    <source>
        <dbReference type="ARBA" id="ARBA00022490"/>
    </source>
</evidence>
<keyword evidence="8" id="KW-0560">Oxidoreductase</keyword>
<keyword evidence="12" id="KW-1185">Reference proteome</keyword>
<evidence type="ECO:0000256" key="2">
    <source>
        <dbReference type="ARBA" id="ARBA00004496"/>
    </source>
</evidence>
<dbReference type="Pfam" id="PF01593">
    <property type="entry name" value="Amino_oxidase"/>
    <property type="match status" value="1"/>
</dbReference>
<dbReference type="AlphaFoldDB" id="A0A835RVW9"/>
<keyword evidence="5" id="KW-0285">Flavoprotein</keyword>
<proteinExistence type="inferred from homology"/>
<feature type="signal peptide" evidence="9">
    <location>
        <begin position="1"/>
        <end position="21"/>
    </location>
</feature>
<comment type="similarity">
    <text evidence="3">Belongs to the flavin monoamine oxidase family.</text>
</comment>
<organism evidence="11 12">
    <name type="scientific">Vanilla planifolia</name>
    <name type="common">Vanilla</name>
    <dbReference type="NCBI Taxonomy" id="51239"/>
    <lineage>
        <taxon>Eukaryota</taxon>
        <taxon>Viridiplantae</taxon>
        <taxon>Streptophyta</taxon>
        <taxon>Embryophyta</taxon>
        <taxon>Tracheophyta</taxon>
        <taxon>Spermatophyta</taxon>
        <taxon>Magnoliopsida</taxon>
        <taxon>Liliopsida</taxon>
        <taxon>Asparagales</taxon>
        <taxon>Orchidaceae</taxon>
        <taxon>Vanilloideae</taxon>
        <taxon>Vanilleae</taxon>
        <taxon>Vanilla</taxon>
    </lineage>
</organism>
<evidence type="ECO:0000256" key="3">
    <source>
        <dbReference type="ARBA" id="ARBA00005995"/>
    </source>
</evidence>
<dbReference type="InterPro" id="IPR050281">
    <property type="entry name" value="Flavin_monoamine_oxidase"/>
</dbReference>
<dbReference type="GO" id="GO:0046592">
    <property type="term" value="F:polyamine oxidase activity"/>
    <property type="evidence" value="ECO:0007669"/>
    <property type="project" value="TreeGrafter"/>
</dbReference>
<evidence type="ECO:0000256" key="6">
    <source>
        <dbReference type="ARBA" id="ARBA00022827"/>
    </source>
</evidence>
<evidence type="ECO:0000256" key="8">
    <source>
        <dbReference type="ARBA" id="ARBA00023002"/>
    </source>
</evidence>
<dbReference type="InterPro" id="IPR002937">
    <property type="entry name" value="Amino_oxidase"/>
</dbReference>